<protein>
    <recommendedName>
        <fullName evidence="1">Phytase-like domain-containing protein</fullName>
    </recommendedName>
</protein>
<dbReference type="EMBL" id="JXRA01000108">
    <property type="protein sequence ID" value="KIO75301.1"/>
    <property type="molecule type" value="Genomic_DNA"/>
</dbReference>
<dbReference type="STRING" id="1503925.TH53_21630"/>
<organism evidence="2 3">
    <name type="scientific">Pedobacter lusitanus</name>
    <dbReference type="NCBI Taxonomy" id="1503925"/>
    <lineage>
        <taxon>Bacteria</taxon>
        <taxon>Pseudomonadati</taxon>
        <taxon>Bacteroidota</taxon>
        <taxon>Sphingobacteriia</taxon>
        <taxon>Sphingobacteriales</taxon>
        <taxon>Sphingobacteriaceae</taxon>
        <taxon>Pedobacter</taxon>
    </lineage>
</organism>
<accession>A0A0D0GLN1</accession>
<gene>
    <name evidence="2" type="ORF">TH53_21630</name>
</gene>
<dbReference type="InterPro" id="IPR027372">
    <property type="entry name" value="Phytase-like_dom"/>
</dbReference>
<evidence type="ECO:0000313" key="2">
    <source>
        <dbReference type="EMBL" id="KIO75301.1"/>
    </source>
</evidence>
<dbReference type="AlphaFoldDB" id="A0A0D0GLN1"/>
<proteinExistence type="predicted"/>
<feature type="non-terminal residue" evidence="2">
    <location>
        <position position="143"/>
    </location>
</feature>
<name>A0A0D0GLN1_9SPHI</name>
<keyword evidence="3" id="KW-1185">Reference proteome</keyword>
<sequence>MALTLGGCAVHRNSIVKQQTLTTVSKLKYINTYVFPHDQQFRGTTIGGLSGIDYDPASQLYYLICDDRSTINPARFYTAKIALSASGISDVTFKDVKTLKQQDGSSYPKLKVHATHTTDPEAMRYNGLTQQLYWTSEGERLIK</sequence>
<dbReference type="Proteomes" id="UP000032049">
    <property type="component" value="Unassembled WGS sequence"/>
</dbReference>
<reference evidence="2 3" key="1">
    <citation type="submission" date="2015-01" db="EMBL/GenBank/DDBJ databases">
        <title>Draft genome sequence of Pedobacter sp. NL19 isolated from sludge of an effluent treatment pond in an abandoned uranium mine.</title>
        <authorList>
            <person name="Santos T."/>
            <person name="Caetano T."/>
            <person name="Covas C."/>
            <person name="Cruz A."/>
            <person name="Mendo S."/>
        </authorList>
    </citation>
    <scope>NUCLEOTIDE SEQUENCE [LARGE SCALE GENOMIC DNA]</scope>
    <source>
        <strain evidence="2 3">NL19</strain>
    </source>
</reference>
<feature type="domain" description="Phytase-like" evidence="1">
    <location>
        <begin position="44"/>
        <end position="141"/>
    </location>
</feature>
<evidence type="ECO:0000259" key="1">
    <source>
        <dbReference type="Pfam" id="PF13449"/>
    </source>
</evidence>
<evidence type="ECO:0000313" key="3">
    <source>
        <dbReference type="Proteomes" id="UP000032049"/>
    </source>
</evidence>
<comment type="caution">
    <text evidence="2">The sequence shown here is derived from an EMBL/GenBank/DDBJ whole genome shotgun (WGS) entry which is preliminary data.</text>
</comment>
<dbReference type="Pfam" id="PF13449">
    <property type="entry name" value="Phytase-like"/>
    <property type="match status" value="1"/>
</dbReference>